<organism evidence="2 3">
    <name type="scientific">Inhella proteolytica</name>
    <dbReference type="NCBI Taxonomy" id="2795029"/>
    <lineage>
        <taxon>Bacteria</taxon>
        <taxon>Pseudomonadati</taxon>
        <taxon>Pseudomonadota</taxon>
        <taxon>Betaproteobacteria</taxon>
        <taxon>Burkholderiales</taxon>
        <taxon>Sphaerotilaceae</taxon>
        <taxon>Inhella</taxon>
    </lineage>
</organism>
<feature type="region of interest" description="Disordered" evidence="1">
    <location>
        <begin position="1"/>
        <end position="75"/>
    </location>
</feature>
<dbReference type="SUPFAM" id="SSF52540">
    <property type="entry name" value="P-loop containing nucleoside triphosphate hydrolases"/>
    <property type="match status" value="1"/>
</dbReference>
<accession>A0A931NHE6</accession>
<dbReference type="Gene3D" id="3.40.50.300">
    <property type="entry name" value="P-loop containing nucleotide triphosphate hydrolases"/>
    <property type="match status" value="1"/>
</dbReference>
<feature type="compositionally biased region" description="Pro residues" evidence="1">
    <location>
        <begin position="56"/>
        <end position="74"/>
    </location>
</feature>
<protein>
    <submittedName>
        <fullName evidence="2">Translesion DNA synthesis-associated protein ImuA</fullName>
    </submittedName>
</protein>
<evidence type="ECO:0000256" key="1">
    <source>
        <dbReference type="SAM" id="MobiDB-lite"/>
    </source>
</evidence>
<keyword evidence="3" id="KW-1185">Reference proteome</keyword>
<gene>
    <name evidence="2" type="primary">imuA</name>
    <name evidence="2" type="ORF">I7X39_12225</name>
</gene>
<proteinExistence type="predicted"/>
<sequence length="309" mass="33326">MTLAPPLLDLFGEPLRLPTRRERQRVATRRSGPAPRAPGVPRTLPLPLLPLLRPQPELPAPEPPAEPPGSPALPPTLAALLERHPGLWRGQALGRGPARCWPSGHALLDAELPGGGWPSRGLTELLIGPQPGHVEWRLLAPALPRLLQGGRRLLLIDPPHEPHPQGLAAWGLGVGDCLWVQAREPAQRQWALEQALRADADELGAILAWLQAPRPAALRRLQTLAAACRAPVFICHAAAGAALHSAAPLRLRVLPGPHWAQLRVELLKRRGPPLDEPLWLHAPPPTLRAVLPIPQPLAAVRARQLEAAG</sequence>
<evidence type="ECO:0000313" key="3">
    <source>
        <dbReference type="Proteomes" id="UP000613266"/>
    </source>
</evidence>
<dbReference type="RefSeq" id="WP_198111432.1">
    <property type="nucleotide sequence ID" value="NZ_JAEDAK010000007.1"/>
</dbReference>
<dbReference type="InterPro" id="IPR047610">
    <property type="entry name" value="ImuA_translesion"/>
</dbReference>
<name>A0A931NHE6_9BURK</name>
<feature type="compositionally biased region" description="Low complexity" evidence="1">
    <location>
        <begin position="45"/>
        <end position="55"/>
    </location>
</feature>
<dbReference type="NCBIfam" id="NF033429">
    <property type="entry name" value="ImuA_translesion"/>
    <property type="match status" value="1"/>
</dbReference>
<dbReference type="AlphaFoldDB" id="A0A931NHE6"/>
<evidence type="ECO:0000313" key="2">
    <source>
        <dbReference type="EMBL" id="MBH9577668.1"/>
    </source>
</evidence>
<dbReference type="Proteomes" id="UP000613266">
    <property type="component" value="Unassembled WGS sequence"/>
</dbReference>
<reference evidence="2" key="1">
    <citation type="submission" date="2020-12" db="EMBL/GenBank/DDBJ databases">
        <title>The genome sequence of Inhella sp. 1Y17.</title>
        <authorList>
            <person name="Liu Y."/>
        </authorList>
    </citation>
    <scope>NUCLEOTIDE SEQUENCE</scope>
    <source>
        <strain evidence="2">1Y17</strain>
    </source>
</reference>
<dbReference type="InterPro" id="IPR027417">
    <property type="entry name" value="P-loop_NTPase"/>
</dbReference>
<dbReference type="EMBL" id="JAEDAK010000007">
    <property type="protein sequence ID" value="MBH9577668.1"/>
    <property type="molecule type" value="Genomic_DNA"/>
</dbReference>
<comment type="caution">
    <text evidence="2">The sequence shown here is derived from an EMBL/GenBank/DDBJ whole genome shotgun (WGS) entry which is preliminary data.</text>
</comment>